<dbReference type="STRING" id="1245526.SAMN05216580_0440"/>
<proteinExistence type="predicted"/>
<dbReference type="Proteomes" id="UP000243063">
    <property type="component" value="Chromosome I"/>
</dbReference>
<evidence type="ECO:0000313" key="3">
    <source>
        <dbReference type="Proteomes" id="UP000243063"/>
    </source>
</evidence>
<reference evidence="3" key="1">
    <citation type="submission" date="2016-10" db="EMBL/GenBank/DDBJ databases">
        <authorList>
            <person name="Varghese N."/>
            <person name="Submissions S."/>
        </authorList>
    </citation>
    <scope>NUCLEOTIDE SEQUENCE [LARGE SCALE GENOMIC DNA]</scope>
    <source>
        <strain evidence="3">CCTCC 2012022</strain>
    </source>
</reference>
<dbReference type="Pfam" id="PF14341">
    <property type="entry name" value="PilX_N"/>
    <property type="match status" value="1"/>
</dbReference>
<dbReference type="InterPro" id="IPR025746">
    <property type="entry name" value="PilX_N_dom"/>
</dbReference>
<protein>
    <submittedName>
        <fullName evidence="2">Type IV pilus assembly protein PilX</fullName>
    </submittedName>
</protein>
<keyword evidence="3" id="KW-1185">Reference proteome</keyword>
<gene>
    <name evidence="2" type="ORF">SAMN05216580_0440</name>
</gene>
<name>A0A1H2EBD2_9GAMM</name>
<organism evidence="2 3">
    <name type="scientific">Geopseudomonas guangdongensis</name>
    <dbReference type="NCBI Taxonomy" id="1245526"/>
    <lineage>
        <taxon>Bacteria</taxon>
        <taxon>Pseudomonadati</taxon>
        <taxon>Pseudomonadota</taxon>
        <taxon>Gammaproteobacteria</taxon>
        <taxon>Pseudomonadales</taxon>
        <taxon>Pseudomonadaceae</taxon>
        <taxon>Geopseudomonas</taxon>
    </lineage>
</organism>
<dbReference type="EMBL" id="LT629780">
    <property type="protein sequence ID" value="SDT92018.1"/>
    <property type="molecule type" value="Genomic_DNA"/>
</dbReference>
<dbReference type="OrthoDB" id="6891364at2"/>
<dbReference type="RefSeq" id="WP_090211771.1">
    <property type="nucleotide sequence ID" value="NZ_LT629780.1"/>
</dbReference>
<sequence>MNASPHRQRGVSLLIALLMLLVITTLALSSLREASMEAKMTGNRALLNDLQNSADSALREAEFRFYGAGGKQELLEKLEPTARNCRKTNQLKSNGINLPCLLNFAESELASLHKTPLLALKNKDASKGKPLYSQSAANDADLLWMPYRGLSAAEPSQGLYPAYWNTTLIRSLNVEYGQELEGKGTYLYLINATSSLDESSEDSYRATLQSTISNIYIGLNN</sequence>
<accession>A0A1H2EBD2</accession>
<feature type="domain" description="Type 4 fimbrial biogenesis protein PilX N-terminal" evidence="1">
    <location>
        <begin position="9"/>
        <end position="59"/>
    </location>
</feature>
<dbReference type="AlphaFoldDB" id="A0A1H2EBD2"/>
<evidence type="ECO:0000313" key="2">
    <source>
        <dbReference type="EMBL" id="SDT92018.1"/>
    </source>
</evidence>
<evidence type="ECO:0000259" key="1">
    <source>
        <dbReference type="Pfam" id="PF14341"/>
    </source>
</evidence>